<keyword evidence="2" id="KW-1133">Transmembrane helix</keyword>
<feature type="compositionally biased region" description="Basic and acidic residues" evidence="1">
    <location>
        <begin position="15"/>
        <end position="31"/>
    </location>
</feature>
<evidence type="ECO:0000313" key="4">
    <source>
        <dbReference type="Proteomes" id="UP000774570"/>
    </source>
</evidence>
<evidence type="ECO:0000256" key="1">
    <source>
        <dbReference type="SAM" id="MobiDB-lite"/>
    </source>
</evidence>
<keyword evidence="4" id="KW-1185">Reference proteome</keyword>
<keyword evidence="2" id="KW-0472">Membrane</keyword>
<accession>A0ABS7FQ60</accession>
<dbReference type="Proteomes" id="UP000774570">
    <property type="component" value="Unassembled WGS sequence"/>
</dbReference>
<evidence type="ECO:0000313" key="3">
    <source>
        <dbReference type="EMBL" id="MBW8481688.1"/>
    </source>
</evidence>
<reference evidence="3 4" key="1">
    <citation type="submission" date="2021-07" db="EMBL/GenBank/DDBJ databases">
        <title>Actinomadura sp. PM05-2 isolated from lichen.</title>
        <authorList>
            <person name="Somphong A."/>
            <person name="Phongsopitanun W."/>
            <person name="Tanasupawat S."/>
            <person name="Peongsungnone V."/>
        </authorList>
    </citation>
    <scope>NUCLEOTIDE SEQUENCE [LARGE SCALE GENOMIC DNA]</scope>
    <source>
        <strain evidence="3 4">PM05-2</strain>
    </source>
</reference>
<feature type="region of interest" description="Disordered" evidence="1">
    <location>
        <begin position="1"/>
        <end position="44"/>
    </location>
</feature>
<protein>
    <submittedName>
        <fullName evidence="3">Uncharacterized protein</fullName>
    </submittedName>
</protein>
<evidence type="ECO:0000256" key="2">
    <source>
        <dbReference type="SAM" id="Phobius"/>
    </source>
</evidence>
<name>A0ABS7FQ60_9ACTN</name>
<comment type="caution">
    <text evidence="3">The sequence shown here is derived from an EMBL/GenBank/DDBJ whole genome shotgun (WGS) entry which is preliminary data.</text>
</comment>
<dbReference type="RefSeq" id="WP_220163545.1">
    <property type="nucleotide sequence ID" value="NZ_JAIBOA010000002.1"/>
</dbReference>
<proteinExistence type="predicted"/>
<sequence>MGRDPRGGRPAPQRPDGRRPPGRGRPPEGRRPAGPGPEGEGEETRVKVVRGILAVILGGAIAGFFLLFVLVVLAFI</sequence>
<dbReference type="EMBL" id="JAIBOA010000002">
    <property type="protein sequence ID" value="MBW8481688.1"/>
    <property type="molecule type" value="Genomic_DNA"/>
</dbReference>
<gene>
    <name evidence="3" type="ORF">K1Y72_04840</name>
</gene>
<keyword evidence="2" id="KW-0812">Transmembrane</keyword>
<organism evidence="3 4">
    <name type="scientific">Actinomadura parmotrematis</name>
    <dbReference type="NCBI Taxonomy" id="2864039"/>
    <lineage>
        <taxon>Bacteria</taxon>
        <taxon>Bacillati</taxon>
        <taxon>Actinomycetota</taxon>
        <taxon>Actinomycetes</taxon>
        <taxon>Streptosporangiales</taxon>
        <taxon>Thermomonosporaceae</taxon>
        <taxon>Actinomadura</taxon>
    </lineage>
</organism>
<feature type="transmembrane region" description="Helical" evidence="2">
    <location>
        <begin position="52"/>
        <end position="75"/>
    </location>
</feature>